<comment type="similarity">
    <text evidence="2">Belongs to the bZIP family.</text>
</comment>
<reference evidence="12" key="1">
    <citation type="submission" date="2022-10" db="EMBL/GenBank/DDBJ databases">
        <authorList>
            <person name="Hyden B.L."/>
            <person name="Feng K."/>
            <person name="Yates T."/>
            <person name="Jawdy S."/>
            <person name="Smart L.B."/>
            <person name="Muchero W."/>
        </authorList>
    </citation>
    <scope>NUCLEOTIDE SEQUENCE</scope>
    <source>
        <tissue evidence="12">Shoot tip</tissue>
    </source>
</reference>
<feature type="region of interest" description="Disordered" evidence="9">
    <location>
        <begin position="475"/>
        <end position="503"/>
    </location>
</feature>
<keyword evidence="7" id="KW-0539">Nucleus</keyword>
<dbReference type="PROSITE" id="PS00036">
    <property type="entry name" value="BZIP_BASIC"/>
    <property type="match status" value="1"/>
</dbReference>
<keyword evidence="4" id="KW-0238">DNA-binding</keyword>
<keyword evidence="13" id="KW-1185">Reference proteome</keyword>
<dbReference type="InterPro" id="IPR025422">
    <property type="entry name" value="TGA_domain"/>
</dbReference>
<evidence type="ECO:0000256" key="2">
    <source>
        <dbReference type="ARBA" id="ARBA00007163"/>
    </source>
</evidence>
<dbReference type="SMART" id="SM00338">
    <property type="entry name" value="BRLZ"/>
    <property type="match status" value="1"/>
</dbReference>
<proteinExistence type="inferred from homology"/>
<feature type="region of interest" description="Disordered" evidence="9">
    <location>
        <begin position="86"/>
        <end position="110"/>
    </location>
</feature>
<feature type="compositionally biased region" description="Polar residues" evidence="9">
    <location>
        <begin position="142"/>
        <end position="151"/>
    </location>
</feature>
<keyword evidence="8" id="KW-0175">Coiled coil</keyword>
<dbReference type="Pfam" id="PF14144">
    <property type="entry name" value="DOG1"/>
    <property type="match status" value="1"/>
</dbReference>
<dbReference type="CDD" id="cd14708">
    <property type="entry name" value="bZIP_HBP1b-like"/>
    <property type="match status" value="1"/>
</dbReference>
<evidence type="ECO:0000313" key="12">
    <source>
        <dbReference type="EMBL" id="KAJ6387966.1"/>
    </source>
</evidence>
<dbReference type="Proteomes" id="UP001141253">
    <property type="component" value="Chromosome 3"/>
</dbReference>
<gene>
    <name evidence="12" type="ORF">OIU77_026514</name>
</gene>
<evidence type="ECO:0000259" key="10">
    <source>
        <dbReference type="PROSITE" id="PS50217"/>
    </source>
</evidence>
<feature type="compositionally biased region" description="Basic and acidic residues" evidence="9">
    <location>
        <begin position="192"/>
        <end position="203"/>
    </location>
</feature>
<evidence type="ECO:0000259" key="11">
    <source>
        <dbReference type="PROSITE" id="PS51806"/>
    </source>
</evidence>
<evidence type="ECO:0000256" key="1">
    <source>
        <dbReference type="ARBA" id="ARBA00004123"/>
    </source>
</evidence>
<feature type="compositionally biased region" description="Low complexity" evidence="9">
    <location>
        <begin position="475"/>
        <end position="486"/>
    </location>
</feature>
<evidence type="ECO:0000256" key="8">
    <source>
        <dbReference type="SAM" id="Coils"/>
    </source>
</evidence>
<keyword evidence="6" id="KW-0804">Transcription</keyword>
<dbReference type="EMBL" id="JAPFFI010000007">
    <property type="protein sequence ID" value="KAJ6387966.1"/>
    <property type="molecule type" value="Genomic_DNA"/>
</dbReference>
<comment type="caution">
    <text evidence="12">The sequence shown here is derived from an EMBL/GenBank/DDBJ whole genome shotgun (WGS) entry which is preliminary data.</text>
</comment>
<keyword evidence="5" id="KW-0010">Activator</keyword>
<feature type="compositionally biased region" description="Polar residues" evidence="9">
    <location>
        <begin position="182"/>
        <end position="191"/>
    </location>
</feature>
<dbReference type="PANTHER" id="PTHR45693:SF46">
    <property type="entry name" value="TRANSCRIPTION FACTOR TGA2-RELATED"/>
    <property type="match status" value="1"/>
</dbReference>
<dbReference type="Pfam" id="PF00170">
    <property type="entry name" value="bZIP_1"/>
    <property type="match status" value="1"/>
</dbReference>
<feature type="coiled-coil region" evidence="8">
    <location>
        <begin position="222"/>
        <end position="249"/>
    </location>
</feature>
<dbReference type="PROSITE" id="PS50217">
    <property type="entry name" value="BZIP"/>
    <property type="match status" value="1"/>
</dbReference>
<name>A0ABQ9BN89_9ROSI</name>
<sequence length="503" mass="55578">MGSGTGAEDEKKAVGMPSFDPQLPISNAISVEGSTVHPYCVTDFGVFLEDNAIDLSAGTVFNSAKESSRAIPSDCLHSGTFEKKQSTTSFNIKSSASQEESHRLPLEKVQQSNQVSIPIVDTENWGETWRLPLEKVQQSNRVSIPSVNTENWGEADMADASPRTDISTDADTDDKNQRYDRGQSTALMASDSSDRTKDKLDQKTLRRLAQNREAARKSRLRKKAYVQQLESSRLKLSQLEQELQRARQQGIFISSSGDQAHSMSGNGAMAFDVEYARWLEEQNRQINELRSAVNSHAGDAELRIIIDGIMAHYDEVFKLKSNAAKADVFHLLSGMWKTPAERCFLWLGGFRSSELLKDAVLDSLMFILLEKYNVKAFMELHLFYGFIDLSLSREGGDFCMYLLLFHFHVPAKAGTTVLSLYHLFALLLMNHLEPLTEQQLVGIGNLQQSSQQAEDALSQGMEALQQSLSETLCSGSLGSSGSSGKCGKLHGSDGHGHGKARNP</sequence>
<keyword evidence="3" id="KW-0805">Transcription regulation</keyword>
<evidence type="ECO:0000256" key="3">
    <source>
        <dbReference type="ARBA" id="ARBA00023015"/>
    </source>
</evidence>
<feature type="compositionally biased region" description="Polar residues" evidence="9">
    <location>
        <begin position="86"/>
        <end position="98"/>
    </location>
</feature>
<evidence type="ECO:0000256" key="6">
    <source>
        <dbReference type="ARBA" id="ARBA00023163"/>
    </source>
</evidence>
<reference evidence="12" key="2">
    <citation type="journal article" date="2023" name="Int. J. Mol. Sci.">
        <title>De Novo Assembly and Annotation of 11 Diverse Shrub Willow (Salix) Genomes Reveals Novel Gene Organization in Sex-Linked Regions.</title>
        <authorList>
            <person name="Hyden B."/>
            <person name="Feng K."/>
            <person name="Yates T.B."/>
            <person name="Jawdy S."/>
            <person name="Cereghino C."/>
            <person name="Smart L.B."/>
            <person name="Muchero W."/>
        </authorList>
    </citation>
    <scope>NUCLEOTIDE SEQUENCE</scope>
    <source>
        <tissue evidence="12">Shoot tip</tissue>
    </source>
</reference>
<evidence type="ECO:0000313" key="13">
    <source>
        <dbReference type="Proteomes" id="UP001141253"/>
    </source>
</evidence>
<dbReference type="InterPro" id="IPR046347">
    <property type="entry name" value="bZIP_sf"/>
</dbReference>
<dbReference type="Gene3D" id="1.20.5.170">
    <property type="match status" value="1"/>
</dbReference>
<protein>
    <submittedName>
        <fullName evidence="12">Uncharacterized protein</fullName>
    </submittedName>
</protein>
<feature type="region of interest" description="Disordered" evidence="9">
    <location>
        <begin position="142"/>
        <end position="203"/>
    </location>
</feature>
<evidence type="ECO:0000256" key="7">
    <source>
        <dbReference type="ARBA" id="ARBA00023242"/>
    </source>
</evidence>
<accession>A0ABQ9BN89</accession>
<dbReference type="PANTHER" id="PTHR45693">
    <property type="entry name" value="TRANSCRIPTION FACTOR TGA9"/>
    <property type="match status" value="1"/>
</dbReference>
<dbReference type="InterPro" id="IPR004827">
    <property type="entry name" value="bZIP"/>
</dbReference>
<organism evidence="12 13">
    <name type="scientific">Salix suchowensis</name>
    <dbReference type="NCBI Taxonomy" id="1278906"/>
    <lineage>
        <taxon>Eukaryota</taxon>
        <taxon>Viridiplantae</taxon>
        <taxon>Streptophyta</taxon>
        <taxon>Embryophyta</taxon>
        <taxon>Tracheophyta</taxon>
        <taxon>Spermatophyta</taxon>
        <taxon>Magnoliopsida</taxon>
        <taxon>eudicotyledons</taxon>
        <taxon>Gunneridae</taxon>
        <taxon>Pentapetalae</taxon>
        <taxon>rosids</taxon>
        <taxon>fabids</taxon>
        <taxon>Malpighiales</taxon>
        <taxon>Salicaceae</taxon>
        <taxon>Saliceae</taxon>
        <taxon>Salix</taxon>
    </lineage>
</organism>
<dbReference type="SUPFAM" id="SSF57959">
    <property type="entry name" value="Leucine zipper domain"/>
    <property type="match status" value="1"/>
</dbReference>
<feature type="domain" description="DOG1" evidence="11">
    <location>
        <begin position="268"/>
        <end position="503"/>
    </location>
</feature>
<comment type="subcellular location">
    <subcellularLocation>
        <location evidence="1">Nucleus</location>
    </subcellularLocation>
</comment>
<evidence type="ECO:0000256" key="5">
    <source>
        <dbReference type="ARBA" id="ARBA00023159"/>
    </source>
</evidence>
<dbReference type="PROSITE" id="PS51806">
    <property type="entry name" value="DOG1"/>
    <property type="match status" value="1"/>
</dbReference>
<evidence type="ECO:0000256" key="4">
    <source>
        <dbReference type="ARBA" id="ARBA00023125"/>
    </source>
</evidence>
<evidence type="ECO:0000256" key="9">
    <source>
        <dbReference type="SAM" id="MobiDB-lite"/>
    </source>
</evidence>
<feature type="domain" description="BZIP" evidence="10">
    <location>
        <begin position="201"/>
        <end position="245"/>
    </location>
</feature>